<keyword evidence="4 6" id="KW-0472">Membrane</keyword>
<organism evidence="7 8">
    <name type="scientific">Digitaria exilis</name>
    <dbReference type="NCBI Taxonomy" id="1010633"/>
    <lineage>
        <taxon>Eukaryota</taxon>
        <taxon>Viridiplantae</taxon>
        <taxon>Streptophyta</taxon>
        <taxon>Embryophyta</taxon>
        <taxon>Tracheophyta</taxon>
        <taxon>Spermatophyta</taxon>
        <taxon>Magnoliopsida</taxon>
        <taxon>Liliopsida</taxon>
        <taxon>Poales</taxon>
        <taxon>Poaceae</taxon>
        <taxon>PACMAD clade</taxon>
        <taxon>Panicoideae</taxon>
        <taxon>Panicodae</taxon>
        <taxon>Paniceae</taxon>
        <taxon>Anthephorinae</taxon>
        <taxon>Digitaria</taxon>
    </lineage>
</organism>
<proteinExistence type="predicted"/>
<comment type="caution">
    <text evidence="7">The sequence shown here is derived from an EMBL/GenBank/DDBJ whole genome shotgun (WGS) entry which is preliminary data.</text>
</comment>
<keyword evidence="6" id="KW-0812">Transmembrane</keyword>
<dbReference type="AlphaFoldDB" id="A0A835ES38"/>
<sequence>MVLSCVAKPSSAMKNDRNKPFALPHLGRLLLYMLPFPLVLLFFSLGLVLGMTSGANFQNLYFPFVAPSPSAKPSSPPPTLWPPGGALHTMTDEELFRWASMAPKLDGTPYHRVPKVAFMFLVRGDLPLRPLWEKFFEGHHGLYSIYVHTNPSHTGSYPMDSVFYGRTIPSQRTTWGGVTLVEAERRLLANALLDLSNERFALLSESCIPIYNFSTVYAVLTGSKTSFVESIVSTARYRPLFALRNNISEAQWRKGSQWFEVDRALAGEAVADVSYFPTFRENCAGERFCVVDEHYMSTLVSVLGWGSRNANRTLTFADWDPKRRVGAHPRNHRGEEVTEELIERIRKGGGAPGRNCSFDDGANGVCFLFARKFAPDTLQPLLRLAPKAMGFG</sequence>
<accession>A0A835ES38</accession>
<keyword evidence="2" id="KW-0328">Glycosyltransferase</keyword>
<dbReference type="GO" id="GO:0016020">
    <property type="term" value="C:membrane"/>
    <property type="evidence" value="ECO:0007669"/>
    <property type="project" value="UniProtKB-SubCell"/>
</dbReference>
<dbReference type="OrthoDB" id="627023at2759"/>
<dbReference type="Proteomes" id="UP000636709">
    <property type="component" value="Unassembled WGS sequence"/>
</dbReference>
<evidence type="ECO:0000256" key="3">
    <source>
        <dbReference type="ARBA" id="ARBA00022679"/>
    </source>
</evidence>
<reference evidence="7" key="1">
    <citation type="submission" date="2020-07" db="EMBL/GenBank/DDBJ databases">
        <title>Genome sequence and genetic diversity analysis of an under-domesticated orphan crop, white fonio (Digitaria exilis).</title>
        <authorList>
            <person name="Bennetzen J.L."/>
            <person name="Chen S."/>
            <person name="Ma X."/>
            <person name="Wang X."/>
            <person name="Yssel A.E.J."/>
            <person name="Chaluvadi S.R."/>
            <person name="Johnson M."/>
            <person name="Gangashetty P."/>
            <person name="Hamidou F."/>
            <person name="Sanogo M.D."/>
            <person name="Zwaenepoel A."/>
            <person name="Wallace J."/>
            <person name="Van De Peer Y."/>
            <person name="Van Deynze A."/>
        </authorList>
    </citation>
    <scope>NUCLEOTIDE SEQUENCE</scope>
    <source>
        <tissue evidence="7">Leaves</tissue>
    </source>
</reference>
<name>A0A835ES38_9POAL</name>
<feature type="transmembrane region" description="Helical" evidence="6">
    <location>
        <begin position="29"/>
        <end position="51"/>
    </location>
</feature>
<keyword evidence="5" id="KW-0325">Glycoprotein</keyword>
<dbReference type="PANTHER" id="PTHR31042:SF73">
    <property type="match status" value="1"/>
</dbReference>
<keyword evidence="3" id="KW-0808">Transferase</keyword>
<gene>
    <name evidence="7" type="ORF">HU200_032673</name>
</gene>
<evidence type="ECO:0000313" key="7">
    <source>
        <dbReference type="EMBL" id="KAF8702839.1"/>
    </source>
</evidence>
<protein>
    <submittedName>
        <fullName evidence="7">Uncharacterized protein</fullName>
    </submittedName>
</protein>
<keyword evidence="6" id="KW-1133">Transmembrane helix</keyword>
<evidence type="ECO:0000256" key="5">
    <source>
        <dbReference type="ARBA" id="ARBA00023180"/>
    </source>
</evidence>
<evidence type="ECO:0000313" key="8">
    <source>
        <dbReference type="Proteomes" id="UP000636709"/>
    </source>
</evidence>
<evidence type="ECO:0000256" key="6">
    <source>
        <dbReference type="SAM" id="Phobius"/>
    </source>
</evidence>
<dbReference type="PANTHER" id="PTHR31042">
    <property type="entry name" value="CORE-2/I-BRANCHING BETA-1,6-N-ACETYLGLUCOSAMINYLTRANSFERASE FAMILY PROTEIN-RELATED"/>
    <property type="match status" value="1"/>
</dbReference>
<evidence type="ECO:0000256" key="2">
    <source>
        <dbReference type="ARBA" id="ARBA00022676"/>
    </source>
</evidence>
<comment type="subcellular location">
    <subcellularLocation>
        <location evidence="1">Membrane</location>
        <topology evidence="1">Single-pass type II membrane protein</topology>
    </subcellularLocation>
</comment>
<dbReference type="InterPro" id="IPR044174">
    <property type="entry name" value="BC10-like"/>
</dbReference>
<keyword evidence="8" id="KW-1185">Reference proteome</keyword>
<dbReference type="InterPro" id="IPR003406">
    <property type="entry name" value="Glyco_trans_14"/>
</dbReference>
<dbReference type="Pfam" id="PF02485">
    <property type="entry name" value="Branch"/>
    <property type="match status" value="1"/>
</dbReference>
<evidence type="ECO:0000256" key="4">
    <source>
        <dbReference type="ARBA" id="ARBA00023136"/>
    </source>
</evidence>
<dbReference type="EMBL" id="JACEFO010001783">
    <property type="protein sequence ID" value="KAF8702839.1"/>
    <property type="molecule type" value="Genomic_DNA"/>
</dbReference>
<evidence type="ECO:0000256" key="1">
    <source>
        <dbReference type="ARBA" id="ARBA00004606"/>
    </source>
</evidence>
<dbReference type="GO" id="GO:0016757">
    <property type="term" value="F:glycosyltransferase activity"/>
    <property type="evidence" value="ECO:0007669"/>
    <property type="project" value="UniProtKB-KW"/>
</dbReference>